<dbReference type="EMBL" id="LNQE01001553">
    <property type="protein sequence ID" value="KUG15488.1"/>
    <property type="molecule type" value="Genomic_DNA"/>
</dbReference>
<comment type="similarity">
    <text evidence="8">Belongs to the binding-protein-dependent transport system permease family. LivHM subfamily.</text>
</comment>
<evidence type="ECO:0000256" key="2">
    <source>
        <dbReference type="ARBA" id="ARBA00022448"/>
    </source>
</evidence>
<evidence type="ECO:0000256" key="5">
    <source>
        <dbReference type="ARBA" id="ARBA00022970"/>
    </source>
</evidence>
<sequence length="293" mass="31242">MDLTPGIILSVLFWGLYAGCIYILLATGLNLIFGVMKVVNFAHGQLLMIGAYVTFTFFALSGFNPYVLLAASVPILIIIGVTIERLCFRPILGTGKLNEIFISIGLIYLLENAAALIWSDEWRFIHSPYEAITIPLGGMKVPIDYFIIIATTAAILIALYLFFKRTPLGHAIRATSQNRKGAMLVGINVERMDMLSFGIGAGLAGAAGTLWVVSGQVFNPYMGSIPAVKAFAIVIIGGLGSIPGAIAGGLILGLAENVTIFTIGGAWKDAIAFLILIIVLIFRPTGLFGEAGE</sequence>
<proteinExistence type="inferred from homology"/>
<evidence type="ECO:0000256" key="3">
    <source>
        <dbReference type="ARBA" id="ARBA00022475"/>
    </source>
</evidence>
<keyword evidence="2" id="KW-0813">Transport</keyword>
<comment type="caution">
    <text evidence="10">The sequence shown here is derived from an EMBL/GenBank/DDBJ whole genome shotgun (WGS) entry which is preliminary data.</text>
</comment>
<dbReference type="PANTHER" id="PTHR11795">
    <property type="entry name" value="BRANCHED-CHAIN AMINO ACID TRANSPORT SYSTEM PERMEASE PROTEIN LIVH"/>
    <property type="match status" value="1"/>
</dbReference>
<dbReference type="GO" id="GO:0022857">
    <property type="term" value="F:transmembrane transporter activity"/>
    <property type="evidence" value="ECO:0007669"/>
    <property type="project" value="InterPro"/>
</dbReference>
<keyword evidence="4 9" id="KW-0812">Transmembrane</keyword>
<accession>A0A0W8F3M2</accession>
<keyword evidence="3" id="KW-1003">Cell membrane</keyword>
<name>A0A0W8F3M2_9ZZZZ</name>
<feature type="transmembrane region" description="Helical" evidence="9">
    <location>
        <begin position="66"/>
        <end position="88"/>
    </location>
</feature>
<feature type="transmembrane region" description="Helical" evidence="9">
    <location>
        <begin position="197"/>
        <end position="218"/>
    </location>
</feature>
<keyword evidence="6 9" id="KW-1133">Transmembrane helix</keyword>
<dbReference type="InterPro" id="IPR001851">
    <property type="entry name" value="ABC_transp_permease"/>
</dbReference>
<gene>
    <name evidence="10" type="ORF">ASZ90_014844</name>
</gene>
<organism evidence="10">
    <name type="scientific">hydrocarbon metagenome</name>
    <dbReference type="NCBI Taxonomy" id="938273"/>
    <lineage>
        <taxon>unclassified sequences</taxon>
        <taxon>metagenomes</taxon>
        <taxon>ecological metagenomes</taxon>
    </lineage>
</organism>
<dbReference type="AlphaFoldDB" id="A0A0W8F3M2"/>
<feature type="transmembrane region" description="Helical" evidence="9">
    <location>
        <begin position="100"/>
        <end position="119"/>
    </location>
</feature>
<dbReference type="Pfam" id="PF02653">
    <property type="entry name" value="BPD_transp_2"/>
    <property type="match status" value="1"/>
</dbReference>
<dbReference type="CDD" id="cd06582">
    <property type="entry name" value="TM_PBP1_LivH_like"/>
    <property type="match status" value="1"/>
</dbReference>
<keyword evidence="7 9" id="KW-0472">Membrane</keyword>
<keyword evidence="5" id="KW-0029">Amino-acid transport</keyword>
<evidence type="ECO:0000256" key="9">
    <source>
        <dbReference type="SAM" id="Phobius"/>
    </source>
</evidence>
<feature type="transmembrane region" description="Helical" evidence="9">
    <location>
        <begin position="38"/>
        <end position="60"/>
    </location>
</feature>
<evidence type="ECO:0000256" key="6">
    <source>
        <dbReference type="ARBA" id="ARBA00022989"/>
    </source>
</evidence>
<evidence type="ECO:0000256" key="7">
    <source>
        <dbReference type="ARBA" id="ARBA00023136"/>
    </source>
</evidence>
<dbReference type="PANTHER" id="PTHR11795:SF445">
    <property type="entry name" value="AMINO ACID ABC TRANSPORTER PERMEASE PROTEIN"/>
    <property type="match status" value="1"/>
</dbReference>
<evidence type="ECO:0000313" key="10">
    <source>
        <dbReference type="EMBL" id="KUG15488.1"/>
    </source>
</evidence>
<feature type="transmembrane region" description="Helical" evidence="9">
    <location>
        <begin position="6"/>
        <end position="26"/>
    </location>
</feature>
<feature type="transmembrane region" description="Helical" evidence="9">
    <location>
        <begin position="230"/>
        <end position="254"/>
    </location>
</feature>
<protein>
    <submittedName>
        <fullName evidence="10">High-affinity branched-chain amino acid transport system permease protein livh</fullName>
    </submittedName>
</protein>
<evidence type="ECO:0000256" key="4">
    <source>
        <dbReference type="ARBA" id="ARBA00022692"/>
    </source>
</evidence>
<evidence type="ECO:0000256" key="8">
    <source>
        <dbReference type="ARBA" id="ARBA00037998"/>
    </source>
</evidence>
<feature type="transmembrane region" description="Helical" evidence="9">
    <location>
        <begin position="145"/>
        <end position="163"/>
    </location>
</feature>
<evidence type="ECO:0000256" key="1">
    <source>
        <dbReference type="ARBA" id="ARBA00004651"/>
    </source>
</evidence>
<comment type="subcellular location">
    <subcellularLocation>
        <location evidence="1">Cell membrane</location>
        <topology evidence="1">Multi-pass membrane protein</topology>
    </subcellularLocation>
</comment>
<dbReference type="InterPro" id="IPR052157">
    <property type="entry name" value="BCAA_transport_permease"/>
</dbReference>
<feature type="transmembrane region" description="Helical" evidence="9">
    <location>
        <begin position="266"/>
        <end position="283"/>
    </location>
</feature>
<reference evidence="10" key="1">
    <citation type="journal article" date="2015" name="Proc. Natl. Acad. Sci. U.S.A.">
        <title>Networks of energetic and metabolic interactions define dynamics in microbial communities.</title>
        <authorList>
            <person name="Embree M."/>
            <person name="Liu J.K."/>
            <person name="Al-Bassam M.M."/>
            <person name="Zengler K."/>
        </authorList>
    </citation>
    <scope>NUCLEOTIDE SEQUENCE</scope>
</reference>
<dbReference type="GO" id="GO:0006865">
    <property type="term" value="P:amino acid transport"/>
    <property type="evidence" value="ECO:0007669"/>
    <property type="project" value="UniProtKB-KW"/>
</dbReference>
<dbReference type="GO" id="GO:0005886">
    <property type="term" value="C:plasma membrane"/>
    <property type="evidence" value="ECO:0007669"/>
    <property type="project" value="UniProtKB-SubCell"/>
</dbReference>